<sequence>ICSCCNLSTLSSISATAVGHNCQIEHFSANYPMVAKEYERIRAGKAPHAMDMSRYGLEPPPLSKRNDVTAWKNALHNAQSQLQHQTIRLENLDLMMQYGVNAWKVHIQHLEAFLARVHAIGNENGQHIEVLNRERKFNQQAAAHELNFLETQWKEICEKNIEIRAACAKLEINNEELRKEASE</sequence>
<name>A0AA38CG11_TAXCH</name>
<dbReference type="GO" id="GO:0071011">
    <property type="term" value="C:precatalytic spliceosome"/>
    <property type="evidence" value="ECO:0007669"/>
    <property type="project" value="TreeGrafter"/>
</dbReference>
<keyword evidence="4" id="KW-0747">Spliceosome</keyword>
<dbReference type="GO" id="GO:0006397">
    <property type="term" value="P:mRNA processing"/>
    <property type="evidence" value="ECO:0007669"/>
    <property type="project" value="UniProtKB-KW"/>
</dbReference>
<evidence type="ECO:0008006" key="9">
    <source>
        <dbReference type="Google" id="ProtNLM"/>
    </source>
</evidence>
<dbReference type="PANTHER" id="PTHR13296:SF0">
    <property type="entry name" value="PRE-MRNA-SPLICING FACTOR SPF27"/>
    <property type="match status" value="1"/>
</dbReference>
<dbReference type="Pfam" id="PF05700">
    <property type="entry name" value="BCAS2"/>
    <property type="match status" value="1"/>
</dbReference>
<evidence type="ECO:0000256" key="6">
    <source>
        <dbReference type="ARBA" id="ARBA00023242"/>
    </source>
</evidence>
<dbReference type="GO" id="GO:0071013">
    <property type="term" value="C:catalytic step 2 spliceosome"/>
    <property type="evidence" value="ECO:0007669"/>
    <property type="project" value="TreeGrafter"/>
</dbReference>
<keyword evidence="3" id="KW-0507">mRNA processing</keyword>
<evidence type="ECO:0000256" key="3">
    <source>
        <dbReference type="ARBA" id="ARBA00022664"/>
    </source>
</evidence>
<feature type="non-terminal residue" evidence="7">
    <location>
        <position position="1"/>
    </location>
</feature>
<organism evidence="7 8">
    <name type="scientific">Taxus chinensis</name>
    <name type="common">Chinese yew</name>
    <name type="synonym">Taxus wallichiana var. chinensis</name>
    <dbReference type="NCBI Taxonomy" id="29808"/>
    <lineage>
        <taxon>Eukaryota</taxon>
        <taxon>Viridiplantae</taxon>
        <taxon>Streptophyta</taxon>
        <taxon>Embryophyta</taxon>
        <taxon>Tracheophyta</taxon>
        <taxon>Spermatophyta</taxon>
        <taxon>Pinopsida</taxon>
        <taxon>Pinidae</taxon>
        <taxon>Conifers II</taxon>
        <taxon>Cupressales</taxon>
        <taxon>Taxaceae</taxon>
        <taxon>Taxus</taxon>
    </lineage>
</organism>
<proteinExistence type="inferred from homology"/>
<evidence type="ECO:0000256" key="2">
    <source>
        <dbReference type="ARBA" id="ARBA00010788"/>
    </source>
</evidence>
<comment type="caution">
    <text evidence="7">The sequence shown here is derived from an EMBL/GenBank/DDBJ whole genome shotgun (WGS) entry which is preliminary data.</text>
</comment>
<dbReference type="OMA" id="NENGQHI"/>
<feature type="non-terminal residue" evidence="7">
    <location>
        <position position="183"/>
    </location>
</feature>
<dbReference type="EMBL" id="JAHRHJ020000011">
    <property type="protein sequence ID" value="KAH9295979.1"/>
    <property type="molecule type" value="Genomic_DNA"/>
</dbReference>
<evidence type="ECO:0000256" key="5">
    <source>
        <dbReference type="ARBA" id="ARBA00023187"/>
    </source>
</evidence>
<evidence type="ECO:0000313" key="7">
    <source>
        <dbReference type="EMBL" id="KAH9295979.1"/>
    </source>
</evidence>
<evidence type="ECO:0000256" key="4">
    <source>
        <dbReference type="ARBA" id="ARBA00022728"/>
    </source>
</evidence>
<accession>A0AA38CG11</accession>
<dbReference type="AlphaFoldDB" id="A0AA38CG11"/>
<dbReference type="GO" id="GO:0008380">
    <property type="term" value="P:RNA splicing"/>
    <property type="evidence" value="ECO:0007669"/>
    <property type="project" value="UniProtKB-KW"/>
</dbReference>
<dbReference type="GO" id="GO:0000974">
    <property type="term" value="C:Prp19 complex"/>
    <property type="evidence" value="ECO:0007669"/>
    <property type="project" value="TreeGrafter"/>
</dbReference>
<dbReference type="InterPro" id="IPR008409">
    <property type="entry name" value="SPF27"/>
</dbReference>
<keyword evidence="5" id="KW-0508">mRNA splicing</keyword>
<evidence type="ECO:0000256" key="1">
    <source>
        <dbReference type="ARBA" id="ARBA00004123"/>
    </source>
</evidence>
<comment type="similarity">
    <text evidence="2">Belongs to the SPF27 family.</text>
</comment>
<gene>
    <name evidence="7" type="ORF">KI387_039567</name>
</gene>
<protein>
    <recommendedName>
        <fullName evidence="9">Pre-mRNA-splicing factor SPF27</fullName>
    </recommendedName>
</protein>
<dbReference type="PANTHER" id="PTHR13296">
    <property type="entry name" value="BCAS2 PROTEIN"/>
    <property type="match status" value="1"/>
</dbReference>
<keyword evidence="6" id="KW-0539">Nucleus</keyword>
<comment type="subcellular location">
    <subcellularLocation>
        <location evidence="1">Nucleus</location>
    </subcellularLocation>
</comment>
<dbReference type="Proteomes" id="UP000824469">
    <property type="component" value="Unassembled WGS sequence"/>
</dbReference>
<keyword evidence="8" id="KW-1185">Reference proteome</keyword>
<evidence type="ECO:0000313" key="8">
    <source>
        <dbReference type="Proteomes" id="UP000824469"/>
    </source>
</evidence>
<reference evidence="7 8" key="1">
    <citation type="journal article" date="2021" name="Nat. Plants">
        <title>The Taxus genome provides insights into paclitaxel biosynthesis.</title>
        <authorList>
            <person name="Xiong X."/>
            <person name="Gou J."/>
            <person name="Liao Q."/>
            <person name="Li Y."/>
            <person name="Zhou Q."/>
            <person name="Bi G."/>
            <person name="Li C."/>
            <person name="Du R."/>
            <person name="Wang X."/>
            <person name="Sun T."/>
            <person name="Guo L."/>
            <person name="Liang H."/>
            <person name="Lu P."/>
            <person name="Wu Y."/>
            <person name="Zhang Z."/>
            <person name="Ro D.K."/>
            <person name="Shang Y."/>
            <person name="Huang S."/>
            <person name="Yan J."/>
        </authorList>
    </citation>
    <scope>NUCLEOTIDE SEQUENCE [LARGE SCALE GENOMIC DNA]</scope>
    <source>
        <strain evidence="7">Ta-2019</strain>
    </source>
</reference>